<comment type="caution">
    <text evidence="1">The sequence shown here is derived from an EMBL/GenBank/DDBJ whole genome shotgun (WGS) entry which is preliminary data.</text>
</comment>
<protein>
    <submittedName>
        <fullName evidence="1">Uncharacterized protein</fullName>
    </submittedName>
</protein>
<name>A0A7J3Y025_9CREN</name>
<dbReference type="AlphaFoldDB" id="A0A7J3Y025"/>
<proteinExistence type="predicted"/>
<sequence>MAEEIKHYESISVELDELRRLSFEFIIRRRKLKRIEAEIRISEASLAWNIIRDYFRWSIKE</sequence>
<evidence type="ECO:0000313" key="1">
    <source>
        <dbReference type="EMBL" id="HHP68267.1"/>
    </source>
</evidence>
<reference evidence="1" key="1">
    <citation type="journal article" date="2020" name="mSystems">
        <title>Genome- and Community-Level Interaction Insights into Carbon Utilization and Element Cycling Functions of Hydrothermarchaeota in Hydrothermal Sediment.</title>
        <authorList>
            <person name="Zhou Z."/>
            <person name="Liu Y."/>
            <person name="Xu W."/>
            <person name="Pan J."/>
            <person name="Luo Z.H."/>
            <person name="Li M."/>
        </authorList>
    </citation>
    <scope>NUCLEOTIDE SEQUENCE [LARGE SCALE GENOMIC DNA]</scope>
    <source>
        <strain evidence="1">SpSt-110</strain>
    </source>
</reference>
<organism evidence="1">
    <name type="scientific">Thermogladius calderae</name>
    <dbReference type="NCBI Taxonomy" id="1200300"/>
    <lineage>
        <taxon>Archaea</taxon>
        <taxon>Thermoproteota</taxon>
        <taxon>Thermoprotei</taxon>
        <taxon>Desulfurococcales</taxon>
        <taxon>Desulfurococcaceae</taxon>
        <taxon>Thermogladius</taxon>
    </lineage>
</organism>
<dbReference type="EMBL" id="DRYK01000073">
    <property type="protein sequence ID" value="HHP68267.1"/>
    <property type="molecule type" value="Genomic_DNA"/>
</dbReference>
<gene>
    <name evidence="1" type="ORF">ENM60_05740</name>
</gene>
<accession>A0A7J3Y025</accession>